<comment type="caution">
    <text evidence="2">The sequence shown here is derived from an EMBL/GenBank/DDBJ whole genome shotgun (WGS) entry which is preliminary data.</text>
</comment>
<feature type="domain" description="N-acetyltransferase" evidence="1">
    <location>
        <begin position="8"/>
        <end position="130"/>
    </location>
</feature>
<organism evidence="2 3">
    <name type="scientific">Alkalihalobacillus trypoxylicola</name>
    <dbReference type="NCBI Taxonomy" id="519424"/>
    <lineage>
        <taxon>Bacteria</taxon>
        <taxon>Bacillati</taxon>
        <taxon>Bacillota</taxon>
        <taxon>Bacilli</taxon>
        <taxon>Bacillales</taxon>
        <taxon>Bacillaceae</taxon>
        <taxon>Alkalihalobacillus</taxon>
    </lineage>
</organism>
<dbReference type="STRING" id="519424.AZF04_04140"/>
<name>A0A162EFL6_9BACI</name>
<evidence type="ECO:0000313" key="2">
    <source>
        <dbReference type="EMBL" id="KYG32456.1"/>
    </source>
</evidence>
<dbReference type="Proteomes" id="UP000075806">
    <property type="component" value="Unassembled WGS sequence"/>
</dbReference>
<dbReference type="InterPro" id="IPR000182">
    <property type="entry name" value="GNAT_dom"/>
</dbReference>
<evidence type="ECO:0000313" key="3">
    <source>
        <dbReference type="Proteomes" id="UP000075806"/>
    </source>
</evidence>
<protein>
    <recommendedName>
        <fullName evidence="1">N-acetyltransferase domain-containing protein</fullName>
    </recommendedName>
</protein>
<dbReference type="GO" id="GO:0016747">
    <property type="term" value="F:acyltransferase activity, transferring groups other than amino-acyl groups"/>
    <property type="evidence" value="ECO:0007669"/>
    <property type="project" value="InterPro"/>
</dbReference>
<sequence length="148" mass="17295">MSDMYAKQILQWTYDKPYDFYNMPNTLNSYFELMNGTYYVVCCKPNDLIGFFCYGKSAQVPAEHHQGLYNYPCIDIGLGLHPQLTGKGMGYSFFNVVSQFIQTQQPNYRLRLTVASFNKRAIKLYQKFHFKEVASFQVGKIDFLIMIQ</sequence>
<dbReference type="AlphaFoldDB" id="A0A162EFL6"/>
<proteinExistence type="predicted"/>
<dbReference type="InterPro" id="IPR016181">
    <property type="entry name" value="Acyl_CoA_acyltransferase"/>
</dbReference>
<gene>
    <name evidence="2" type="ORF">AZF04_04140</name>
</gene>
<dbReference type="Gene3D" id="3.40.630.30">
    <property type="match status" value="1"/>
</dbReference>
<evidence type="ECO:0000259" key="1">
    <source>
        <dbReference type="Pfam" id="PF00583"/>
    </source>
</evidence>
<dbReference type="EMBL" id="LTAO01000012">
    <property type="protein sequence ID" value="KYG32456.1"/>
    <property type="molecule type" value="Genomic_DNA"/>
</dbReference>
<dbReference type="Pfam" id="PF00583">
    <property type="entry name" value="Acetyltransf_1"/>
    <property type="match status" value="1"/>
</dbReference>
<reference evidence="2" key="1">
    <citation type="submission" date="2016-02" db="EMBL/GenBank/DDBJ databases">
        <title>Genome sequence of Bacillus trypoxylicola KCTC 13244(T).</title>
        <authorList>
            <person name="Jeong H."/>
            <person name="Park S.-H."/>
            <person name="Choi S.-K."/>
        </authorList>
    </citation>
    <scope>NUCLEOTIDE SEQUENCE [LARGE SCALE GENOMIC DNA]</scope>
    <source>
        <strain evidence="2">KCTC 13244</strain>
    </source>
</reference>
<accession>A0A162EFL6</accession>
<keyword evidence="3" id="KW-1185">Reference proteome</keyword>
<dbReference type="SUPFAM" id="SSF55729">
    <property type="entry name" value="Acyl-CoA N-acyltransferases (Nat)"/>
    <property type="match status" value="1"/>
</dbReference>